<keyword evidence="1" id="KW-0812">Transmembrane</keyword>
<sequence length="74" mass="7914">MSNLTLKYARNGALASLGLYTIVISLLLVVSFSYEKARLGVSPVDGSMGFYQQLSQSVPAMLMSQKPVSGRQSG</sequence>
<keyword evidence="1" id="KW-1133">Transmembrane helix</keyword>
<dbReference type="RefSeq" id="WP_021216717.1">
    <property type="nucleotide sequence ID" value="NZ_CP158373.1"/>
</dbReference>
<evidence type="ECO:0000313" key="2">
    <source>
        <dbReference type="EMBL" id="XBY62078.1"/>
    </source>
</evidence>
<organism evidence="2">
    <name type="scientific">Pseudomonas solani</name>
    <dbReference type="NCBI Taxonomy" id="2731552"/>
    <lineage>
        <taxon>Bacteria</taxon>
        <taxon>Pseudomonadati</taxon>
        <taxon>Pseudomonadota</taxon>
        <taxon>Gammaproteobacteria</taxon>
        <taxon>Pseudomonadales</taxon>
        <taxon>Pseudomonadaceae</taxon>
        <taxon>Pseudomonas</taxon>
    </lineage>
</organism>
<reference evidence="2" key="1">
    <citation type="submission" date="2023-08" db="EMBL/GenBank/DDBJ databases">
        <title>Increased levels of nutrients transform a symbiont into a lethal pathobiont.</title>
        <authorList>
            <person name="Lachnit T."/>
            <person name="Ulrich L."/>
            <person name="Willmer F.M."/>
            <person name="Hasenbein T."/>
            <person name="Steiner L.X."/>
            <person name="Wolters M."/>
            <person name="Herbst E.M."/>
            <person name="Deines P."/>
        </authorList>
    </citation>
    <scope>NUCLEOTIDE SEQUENCE</scope>
    <source>
        <strain evidence="2">T3</strain>
    </source>
</reference>
<name>A0AAU7XWL7_9PSED</name>
<dbReference type="AlphaFoldDB" id="A0AAU7XWL7"/>
<protein>
    <submittedName>
        <fullName evidence="2">Uncharacterized protein</fullName>
    </submittedName>
</protein>
<keyword evidence="1" id="KW-0472">Membrane</keyword>
<accession>A0AAU7XWL7</accession>
<proteinExistence type="predicted"/>
<gene>
    <name evidence="2" type="ORF">ABS648_19170</name>
</gene>
<feature type="transmembrane region" description="Helical" evidence="1">
    <location>
        <begin position="12"/>
        <end position="34"/>
    </location>
</feature>
<dbReference type="EMBL" id="CP158373">
    <property type="protein sequence ID" value="XBY62078.1"/>
    <property type="molecule type" value="Genomic_DNA"/>
</dbReference>
<evidence type="ECO:0000256" key="1">
    <source>
        <dbReference type="SAM" id="Phobius"/>
    </source>
</evidence>